<organism evidence="10">
    <name type="scientific">Musa acuminata subsp. malaccensis</name>
    <name type="common">Wild banana</name>
    <name type="synonym">Musa malaccensis</name>
    <dbReference type="NCBI Taxonomy" id="214687"/>
    <lineage>
        <taxon>Eukaryota</taxon>
        <taxon>Viridiplantae</taxon>
        <taxon>Streptophyta</taxon>
        <taxon>Embryophyta</taxon>
        <taxon>Tracheophyta</taxon>
        <taxon>Spermatophyta</taxon>
        <taxon>Magnoliopsida</taxon>
        <taxon>Liliopsida</taxon>
        <taxon>Zingiberales</taxon>
        <taxon>Musaceae</taxon>
        <taxon>Musa</taxon>
    </lineage>
</organism>
<evidence type="ECO:0000256" key="1">
    <source>
        <dbReference type="ARBA" id="ARBA00004567"/>
    </source>
</evidence>
<dbReference type="GO" id="GO:0000055">
    <property type="term" value="P:ribosomal large subunit export from nucleus"/>
    <property type="evidence" value="ECO:0007669"/>
    <property type="project" value="InterPro"/>
</dbReference>
<sequence>MTRIAAPDDDDGSGSPPPSTPPPPSAASKRDAFLLVTPGKHSVSSSAYEGGCRYAPFPPTPPSVDSAKRSPLQWVPLDKHPFFSSTQSSGKSPRDSRRSSNLLAWDAASSLLYAWDPVARCVLRLSLRFRDADPHFSPSSSPSSAVLEAAIPPEVVLMPDFQMESVVDQISLNVDGSLLLLVGSDSLRVMYLSKKTSPTDQRSCKTASVASQIFSGKNNGLQTLQASWHPYSRSHFGVLSSDSVFRLFDLSSDVERAEQEYYLQPAEPVRCKKAASFCPVAFSFGGQHLWDTFSIFIVFSDGSVYILCPVVPFGSICRRTHIEEIYEDINMFGLNSSDLKAVSNSRLAIDWLEATFPELADQSAEGGSTLVSTAHPYAPIDASLSLQGPLTKVYLREGNNKSEVESIAGGEGRVVDFLYRSIGKDSILVIAWSSGQLQIDALADEVQPQWNVGPSPRLHLDSYGHIKGVAMICDSSSEEIPISKFCPPGSNISMANRPNLGHPPPLLRLAIVDLALSKNVLESCPLSLFPDPLLDQTFYCLHGGGIDLIALQFLPFTNLIPDTDMIGKPPSVYPILNTCSSESSESCSSVLFGFVAIADLYGHSQILSLSTSYEFIVLEVKAWNELLHLHYDNDKRSAVDVEASLPEVISKDLLIGPKAIAIPSSTTLRSLTADSIEGRSTLHHYIKLFRENYVEYAHKVYVELKEHAGYLQTFLNDQNKRLREAKQSILNIEAKEADIRNRINRSFKVYELLDQRLQNFRNLPATNKKPLSRAEHEFKAELDRFADVELDALHSAIQALNARLKRFYQSSSPASATPRSRKNVSNTQLSQIKSSLEMLSLLNKENSKKVKLIEHGLKSHEK</sequence>
<dbReference type="EMBL" id="HG996471">
    <property type="protein sequence ID" value="CAG1846648.1"/>
    <property type="molecule type" value="Genomic_DNA"/>
</dbReference>
<evidence type="ECO:0000256" key="7">
    <source>
        <dbReference type="ARBA" id="ARBA00023242"/>
    </source>
</evidence>
<keyword evidence="4" id="KW-0653">Protein transport</keyword>
<keyword evidence="7" id="KW-0539">Nucleus</keyword>
<keyword evidence="6" id="KW-0906">Nuclear pore complex</keyword>
<evidence type="ECO:0000256" key="9">
    <source>
        <dbReference type="SAM" id="MobiDB-lite"/>
    </source>
</evidence>
<evidence type="ECO:0000256" key="2">
    <source>
        <dbReference type="ARBA" id="ARBA00022448"/>
    </source>
</evidence>
<feature type="region of interest" description="Disordered" evidence="9">
    <location>
        <begin position="1"/>
        <end position="69"/>
    </location>
</feature>
<reference evidence="10" key="1">
    <citation type="submission" date="2021-03" db="EMBL/GenBank/DDBJ databases">
        <authorList>
            <consortium name="Genoscope - CEA"/>
            <person name="William W."/>
        </authorList>
    </citation>
    <scope>NUCLEOTIDE SEQUENCE</scope>
    <source>
        <strain evidence="10">Doubled-haploid Pahang</strain>
    </source>
</reference>
<evidence type="ECO:0000256" key="3">
    <source>
        <dbReference type="ARBA" id="ARBA00022816"/>
    </source>
</evidence>
<feature type="coiled-coil region" evidence="8">
    <location>
        <begin position="715"/>
        <end position="742"/>
    </location>
</feature>
<keyword evidence="8" id="KW-0175">Coiled coil</keyword>
<keyword evidence="3" id="KW-0509">mRNA transport</keyword>
<dbReference type="GO" id="GO:0017056">
    <property type="term" value="F:structural constituent of nuclear pore"/>
    <property type="evidence" value="ECO:0007669"/>
    <property type="project" value="InterPro"/>
</dbReference>
<dbReference type="InterPro" id="IPR019321">
    <property type="entry name" value="Nucleoporin_Nup88"/>
</dbReference>
<dbReference type="InterPro" id="IPR037700">
    <property type="entry name" value="NUP88/NUP82"/>
</dbReference>
<proteinExistence type="predicted"/>
<keyword evidence="5" id="KW-0811">Translocation</keyword>
<accession>A0A8D7ABR2</accession>
<dbReference type="PANTHER" id="PTHR13257:SF0">
    <property type="entry name" value="NUCLEAR PORE COMPLEX PROTEIN NUP88"/>
    <property type="match status" value="1"/>
</dbReference>
<gene>
    <name evidence="10" type="ORF">GSMUA_164430.1</name>
</gene>
<dbReference type="GO" id="GO:0000056">
    <property type="term" value="P:ribosomal small subunit export from nucleus"/>
    <property type="evidence" value="ECO:0007669"/>
    <property type="project" value="InterPro"/>
</dbReference>
<evidence type="ECO:0000256" key="6">
    <source>
        <dbReference type="ARBA" id="ARBA00023132"/>
    </source>
</evidence>
<feature type="compositionally biased region" description="Pro residues" evidence="9">
    <location>
        <begin position="15"/>
        <end position="25"/>
    </location>
</feature>
<evidence type="ECO:0000256" key="4">
    <source>
        <dbReference type="ARBA" id="ARBA00022927"/>
    </source>
</evidence>
<dbReference type="PANTHER" id="PTHR13257">
    <property type="entry name" value="NUCLEOPORIN NUP84-RELATED"/>
    <property type="match status" value="1"/>
</dbReference>
<name>A0A8D7ABR2_MUSAM</name>
<evidence type="ECO:0000256" key="8">
    <source>
        <dbReference type="SAM" id="Coils"/>
    </source>
</evidence>
<dbReference type="GO" id="GO:0005643">
    <property type="term" value="C:nuclear pore"/>
    <property type="evidence" value="ECO:0007669"/>
    <property type="project" value="UniProtKB-SubCell"/>
</dbReference>
<dbReference type="GO" id="GO:0051028">
    <property type="term" value="P:mRNA transport"/>
    <property type="evidence" value="ECO:0007669"/>
    <property type="project" value="UniProtKB-KW"/>
</dbReference>
<dbReference type="GO" id="GO:0015031">
    <property type="term" value="P:protein transport"/>
    <property type="evidence" value="ECO:0007669"/>
    <property type="project" value="UniProtKB-KW"/>
</dbReference>
<protein>
    <submittedName>
        <fullName evidence="10">(wild Malaysian banana) hypothetical protein</fullName>
    </submittedName>
</protein>
<dbReference type="Pfam" id="PF10168">
    <property type="entry name" value="Nup88"/>
    <property type="match status" value="2"/>
</dbReference>
<keyword evidence="2" id="KW-0813">Transport</keyword>
<dbReference type="AlphaFoldDB" id="A0A8D7ABR2"/>
<comment type="subcellular location">
    <subcellularLocation>
        <location evidence="1">Nucleus</location>
        <location evidence="1">Nuclear pore complex</location>
    </subcellularLocation>
</comment>
<evidence type="ECO:0000313" key="10">
    <source>
        <dbReference type="EMBL" id="CAG1846648.1"/>
    </source>
</evidence>
<evidence type="ECO:0000256" key="5">
    <source>
        <dbReference type="ARBA" id="ARBA00023010"/>
    </source>
</evidence>